<name>A0AAV6VHD7_9ARAC</name>
<keyword evidence="3" id="KW-1185">Reference proteome</keyword>
<feature type="compositionally biased region" description="Basic residues" evidence="1">
    <location>
        <begin position="1"/>
        <end position="15"/>
    </location>
</feature>
<accession>A0AAV6VHD7</accession>
<reference evidence="2 3" key="1">
    <citation type="journal article" date="2022" name="Nat. Ecol. Evol.">
        <title>A masculinizing supergene underlies an exaggerated male reproductive morph in a spider.</title>
        <authorList>
            <person name="Hendrickx F."/>
            <person name="De Corte Z."/>
            <person name="Sonet G."/>
            <person name="Van Belleghem S.M."/>
            <person name="Kostlbacher S."/>
            <person name="Vangestel C."/>
        </authorList>
    </citation>
    <scope>NUCLEOTIDE SEQUENCE [LARGE SCALE GENOMIC DNA]</scope>
    <source>
        <strain evidence="2">W744_W776</strain>
    </source>
</reference>
<feature type="region of interest" description="Disordered" evidence="1">
    <location>
        <begin position="1"/>
        <end position="92"/>
    </location>
</feature>
<feature type="compositionally biased region" description="Low complexity" evidence="1">
    <location>
        <begin position="26"/>
        <end position="43"/>
    </location>
</feature>
<feature type="compositionally biased region" description="Basic and acidic residues" evidence="1">
    <location>
        <begin position="60"/>
        <end position="77"/>
    </location>
</feature>
<organism evidence="2 3">
    <name type="scientific">Oedothorax gibbosus</name>
    <dbReference type="NCBI Taxonomy" id="931172"/>
    <lineage>
        <taxon>Eukaryota</taxon>
        <taxon>Metazoa</taxon>
        <taxon>Ecdysozoa</taxon>
        <taxon>Arthropoda</taxon>
        <taxon>Chelicerata</taxon>
        <taxon>Arachnida</taxon>
        <taxon>Araneae</taxon>
        <taxon>Araneomorphae</taxon>
        <taxon>Entelegynae</taxon>
        <taxon>Araneoidea</taxon>
        <taxon>Linyphiidae</taxon>
        <taxon>Erigoninae</taxon>
        <taxon>Oedothorax</taxon>
    </lineage>
</organism>
<proteinExistence type="predicted"/>
<evidence type="ECO:0000313" key="3">
    <source>
        <dbReference type="Proteomes" id="UP000827092"/>
    </source>
</evidence>
<sequence>MLEHRRHTPHFRRGISHPATEPQPRSQQLTTIQQNQLNNNSTIFQQEDTRIHAISIRWISQERESEPRSKNDADERRGKKKSSLDPSPARFA</sequence>
<protein>
    <submittedName>
        <fullName evidence="2">Uncharacterized protein</fullName>
    </submittedName>
</protein>
<evidence type="ECO:0000256" key="1">
    <source>
        <dbReference type="SAM" id="MobiDB-lite"/>
    </source>
</evidence>
<dbReference type="EMBL" id="JAFNEN010000074">
    <property type="protein sequence ID" value="KAG8196099.1"/>
    <property type="molecule type" value="Genomic_DNA"/>
</dbReference>
<dbReference type="AlphaFoldDB" id="A0AAV6VHD7"/>
<dbReference type="Proteomes" id="UP000827092">
    <property type="component" value="Unassembled WGS sequence"/>
</dbReference>
<evidence type="ECO:0000313" key="2">
    <source>
        <dbReference type="EMBL" id="KAG8196099.1"/>
    </source>
</evidence>
<gene>
    <name evidence="2" type="ORF">JTE90_007837</name>
</gene>
<comment type="caution">
    <text evidence="2">The sequence shown here is derived from an EMBL/GenBank/DDBJ whole genome shotgun (WGS) entry which is preliminary data.</text>
</comment>